<sequence length="164" mass="16648">MARLAILLLLAGVVGALGWLSLGIAGGAGLYPRIVIGAALILLAATAVAELRRRPALGEADPELAALVSASGGGAGRTIGFLAVWLAHPLAMPVAGFLLATTAALAASLLLLGARRRWLAVLGACVFTLLLSLAMRLVIYVPVPAVGLDEALDRLLFALRAGRG</sequence>
<dbReference type="EMBL" id="BMKS01000012">
    <property type="protein sequence ID" value="GGG44287.1"/>
    <property type="molecule type" value="Genomic_DNA"/>
</dbReference>
<dbReference type="Proteomes" id="UP000597507">
    <property type="component" value="Unassembled WGS sequence"/>
</dbReference>
<proteinExistence type="predicted"/>
<evidence type="ECO:0000259" key="2">
    <source>
        <dbReference type="Pfam" id="PF07331"/>
    </source>
</evidence>
<evidence type="ECO:0000313" key="3">
    <source>
        <dbReference type="EMBL" id="GGG44287.1"/>
    </source>
</evidence>
<name>A0A8J2ZDE8_9PROT</name>
<protein>
    <recommendedName>
        <fullName evidence="2">DUF1468 domain-containing protein</fullName>
    </recommendedName>
</protein>
<keyword evidence="1" id="KW-0812">Transmembrane</keyword>
<keyword evidence="1" id="KW-1133">Transmembrane helix</keyword>
<accession>A0A8J2ZDE8</accession>
<feature type="transmembrane region" description="Helical" evidence="1">
    <location>
        <begin position="64"/>
        <end position="88"/>
    </location>
</feature>
<dbReference type="InterPro" id="IPR009936">
    <property type="entry name" value="DUF1468"/>
</dbReference>
<feature type="transmembrane region" description="Helical" evidence="1">
    <location>
        <begin position="33"/>
        <end position="52"/>
    </location>
</feature>
<feature type="transmembrane region" description="Helical" evidence="1">
    <location>
        <begin position="119"/>
        <end position="139"/>
    </location>
</feature>
<evidence type="ECO:0000256" key="1">
    <source>
        <dbReference type="SAM" id="Phobius"/>
    </source>
</evidence>
<keyword evidence="4" id="KW-1185">Reference proteome</keyword>
<evidence type="ECO:0000313" key="4">
    <source>
        <dbReference type="Proteomes" id="UP000597507"/>
    </source>
</evidence>
<dbReference type="Pfam" id="PF07331">
    <property type="entry name" value="TctB"/>
    <property type="match status" value="1"/>
</dbReference>
<organism evidence="3 4">
    <name type="scientific">Caldovatus sediminis</name>
    <dbReference type="NCBI Taxonomy" id="2041189"/>
    <lineage>
        <taxon>Bacteria</taxon>
        <taxon>Pseudomonadati</taxon>
        <taxon>Pseudomonadota</taxon>
        <taxon>Alphaproteobacteria</taxon>
        <taxon>Acetobacterales</taxon>
        <taxon>Roseomonadaceae</taxon>
        <taxon>Caldovatus</taxon>
    </lineage>
</organism>
<keyword evidence="1" id="KW-0472">Membrane</keyword>
<gene>
    <name evidence="3" type="ORF">GCM10010964_34640</name>
</gene>
<dbReference type="AlphaFoldDB" id="A0A8J2ZDE8"/>
<comment type="caution">
    <text evidence="3">The sequence shown here is derived from an EMBL/GenBank/DDBJ whole genome shotgun (WGS) entry which is preliminary data.</text>
</comment>
<feature type="domain" description="DUF1468" evidence="2">
    <location>
        <begin position="5"/>
        <end position="144"/>
    </location>
</feature>
<reference evidence="3 4" key="1">
    <citation type="journal article" date="2014" name="Int. J. Syst. Evol. Microbiol.">
        <title>Complete genome sequence of Corynebacterium casei LMG S-19264T (=DSM 44701T), isolated from a smear-ripened cheese.</title>
        <authorList>
            <consortium name="US DOE Joint Genome Institute (JGI-PGF)"/>
            <person name="Walter F."/>
            <person name="Albersmeier A."/>
            <person name="Kalinowski J."/>
            <person name="Ruckert C."/>
        </authorList>
    </citation>
    <scope>NUCLEOTIDE SEQUENCE [LARGE SCALE GENOMIC DNA]</scope>
    <source>
        <strain evidence="3 4">CGMCC 1.16330</strain>
    </source>
</reference>
<feature type="transmembrane region" description="Helical" evidence="1">
    <location>
        <begin position="94"/>
        <end position="112"/>
    </location>
</feature>